<evidence type="ECO:0000256" key="9">
    <source>
        <dbReference type="ARBA" id="ARBA00034617"/>
    </source>
</evidence>
<dbReference type="NCBIfam" id="TIGR00614">
    <property type="entry name" value="recQ_fam"/>
    <property type="match status" value="1"/>
</dbReference>
<dbReference type="GO" id="GO:0046872">
    <property type="term" value="F:metal ion binding"/>
    <property type="evidence" value="ECO:0007669"/>
    <property type="project" value="UniProtKB-KW"/>
</dbReference>
<comment type="similarity">
    <text evidence="1">Belongs to the helicase family. RecQ subfamily.</text>
</comment>
<dbReference type="Pfam" id="PF00270">
    <property type="entry name" value="DEAD"/>
    <property type="match status" value="1"/>
</dbReference>
<evidence type="ECO:0000256" key="8">
    <source>
        <dbReference type="ARBA" id="ARBA00023235"/>
    </source>
</evidence>
<dbReference type="OrthoDB" id="9763310at2"/>
<dbReference type="EMBL" id="BDCR01000002">
    <property type="protein sequence ID" value="GAT62580.1"/>
    <property type="molecule type" value="Genomic_DNA"/>
</dbReference>
<proteinExistence type="inferred from homology"/>
<evidence type="ECO:0000313" key="16">
    <source>
        <dbReference type="Proteomes" id="UP000076586"/>
    </source>
</evidence>
<sequence>MDKFLNVLKEYWNYEAFRPLQSDIILSIAGGKDTLGLMPTGGGKSITFQVPTMAMDGTCLVITPLIALMRDQVDNLKARGIKAEMICTGMSRQEIITTLDNCAFGNVKFLYVSPERLSSELFLKRLSSINICLIAVDEAHCISQWGYDFRPSYLKIAEIRKHLPGVPVLALTATATPEVIRDIQSQLNFDEPNCFSQSFARQNLAYIVREADDKLSLLIKILTNVPGCAIVYVRDRKKTKEVAEFLIDNGFSANFFHAGLPQHVKNERQAAWKSNQCRVIVCTNAFGMGIDKPDVRLVIHLDLPDSPEAYFQEAGRAGRDGKKAYATIIYSKNDGAKLKRRISDSFPDKQRVLDTYNSLGNFYQLAVGSGFEAVFPFDLQEFCKAYKLPLNMSYNALKIMEQAGYITLSDALDNPSRLMITVNKDELYSLRHGNPEWDNIIQVTLRSYTGLFADHVYINEDLIAQRAESTRETVYNVFSQLSKTHIFSYIPAKKTPFITFTSSREDIKHVKLSKDVYETRKERFEKRIEAMQGYAEENSICRSQQLLAYFGQKQETACGVCDVCIAKKKNSLSTEEFDIIVSRIKTIISAKPVSSNELLRTMKTSEDKTTQALRFLLDKNIISIDQNQLIHISKNQTDD</sequence>
<accession>A0A170ZE56</accession>
<dbReference type="AlphaFoldDB" id="A0A170ZE56"/>
<evidence type="ECO:0000256" key="6">
    <source>
        <dbReference type="ARBA" id="ARBA00022840"/>
    </source>
</evidence>
<dbReference type="InterPro" id="IPR014001">
    <property type="entry name" value="Helicase_ATP-bd"/>
</dbReference>
<dbReference type="GO" id="GO:0003677">
    <property type="term" value="F:DNA binding"/>
    <property type="evidence" value="ECO:0007669"/>
    <property type="project" value="UniProtKB-KW"/>
</dbReference>
<evidence type="ECO:0000259" key="13">
    <source>
        <dbReference type="PROSITE" id="PS51192"/>
    </source>
</evidence>
<keyword evidence="4" id="KW-0378">Hydrolase</keyword>
<dbReference type="STRING" id="681398.PJIAN_2139"/>
<dbReference type="InterPro" id="IPR011545">
    <property type="entry name" value="DEAD/DEAH_box_helicase_dom"/>
</dbReference>
<keyword evidence="5 15" id="KW-0347">Helicase</keyword>
<dbReference type="GO" id="GO:0006281">
    <property type="term" value="P:DNA repair"/>
    <property type="evidence" value="ECO:0007669"/>
    <property type="project" value="TreeGrafter"/>
</dbReference>
<evidence type="ECO:0000256" key="5">
    <source>
        <dbReference type="ARBA" id="ARBA00022806"/>
    </source>
</evidence>
<evidence type="ECO:0000256" key="7">
    <source>
        <dbReference type="ARBA" id="ARBA00023125"/>
    </source>
</evidence>
<dbReference type="Pfam" id="PF00271">
    <property type="entry name" value="Helicase_C"/>
    <property type="match status" value="1"/>
</dbReference>
<feature type="domain" description="Helicase C-terminal" evidence="14">
    <location>
        <begin position="217"/>
        <end position="363"/>
    </location>
</feature>
<reference evidence="16" key="2">
    <citation type="journal article" date="2017" name="Genome Announc.">
        <title>Draft genome sequence of Paludibacter jiangxiensis NM7(T), a propionate-producing fermentative bacterium.</title>
        <authorList>
            <person name="Qiu Y.-L."/>
            <person name="Tourlousse D.M."/>
            <person name="Matsuura N."/>
            <person name="Ohashi A."/>
            <person name="Sekiguchi Y."/>
        </authorList>
    </citation>
    <scope>NUCLEOTIDE SEQUENCE [LARGE SCALE GENOMIC DNA]</scope>
    <source>
        <strain evidence="16">NM7</strain>
    </source>
</reference>
<evidence type="ECO:0000256" key="12">
    <source>
        <dbReference type="ARBA" id="ARBA00044550"/>
    </source>
</evidence>
<dbReference type="InterPro" id="IPR001650">
    <property type="entry name" value="Helicase_C-like"/>
</dbReference>
<dbReference type="GO" id="GO:0043138">
    <property type="term" value="F:3'-5' DNA helicase activity"/>
    <property type="evidence" value="ECO:0007669"/>
    <property type="project" value="UniProtKB-EC"/>
</dbReference>
<evidence type="ECO:0000313" key="15">
    <source>
        <dbReference type="EMBL" id="GAT62580.1"/>
    </source>
</evidence>
<dbReference type="CDD" id="cd17920">
    <property type="entry name" value="DEXHc_RecQ"/>
    <property type="match status" value="1"/>
</dbReference>
<evidence type="ECO:0000259" key="14">
    <source>
        <dbReference type="PROSITE" id="PS51194"/>
    </source>
</evidence>
<dbReference type="GO" id="GO:0006310">
    <property type="term" value="P:DNA recombination"/>
    <property type="evidence" value="ECO:0007669"/>
    <property type="project" value="InterPro"/>
</dbReference>
<dbReference type="FunFam" id="3.40.50.300:FF:001389">
    <property type="entry name" value="ATP-dependent DNA helicase RecQ"/>
    <property type="match status" value="1"/>
</dbReference>
<dbReference type="GO" id="GO:0043590">
    <property type="term" value="C:bacterial nucleoid"/>
    <property type="evidence" value="ECO:0007669"/>
    <property type="project" value="TreeGrafter"/>
</dbReference>
<dbReference type="Gene3D" id="1.10.10.10">
    <property type="entry name" value="Winged helix-like DNA-binding domain superfamily/Winged helix DNA-binding domain"/>
    <property type="match status" value="1"/>
</dbReference>
<keyword evidence="2" id="KW-0479">Metal-binding</keyword>
<dbReference type="RefSeq" id="WP_068703003.1">
    <property type="nucleotide sequence ID" value="NZ_BDCR01000002.1"/>
</dbReference>
<dbReference type="GO" id="GO:0030894">
    <property type="term" value="C:replisome"/>
    <property type="evidence" value="ECO:0007669"/>
    <property type="project" value="TreeGrafter"/>
</dbReference>
<keyword evidence="6" id="KW-0067">ATP-binding</keyword>
<dbReference type="GO" id="GO:0009378">
    <property type="term" value="F:four-way junction helicase activity"/>
    <property type="evidence" value="ECO:0007669"/>
    <property type="project" value="TreeGrafter"/>
</dbReference>
<evidence type="ECO:0000256" key="3">
    <source>
        <dbReference type="ARBA" id="ARBA00022741"/>
    </source>
</evidence>
<dbReference type="SMART" id="SM00487">
    <property type="entry name" value="DEXDc"/>
    <property type="match status" value="1"/>
</dbReference>
<dbReference type="InterPro" id="IPR027417">
    <property type="entry name" value="P-loop_NTPase"/>
</dbReference>
<protein>
    <recommendedName>
        <fullName evidence="11">ATP-dependent DNA helicase RecQ</fullName>
        <ecNumber evidence="10">5.6.2.4</ecNumber>
    </recommendedName>
    <alternativeName>
        <fullName evidence="12">DNA 3'-5' helicase RecQ</fullName>
    </alternativeName>
</protein>
<dbReference type="Gene3D" id="3.40.50.300">
    <property type="entry name" value="P-loop containing nucleotide triphosphate hydrolases"/>
    <property type="match status" value="2"/>
</dbReference>
<reference evidence="16" key="1">
    <citation type="submission" date="2016-04" db="EMBL/GenBank/DDBJ databases">
        <title>Draft genome sequence of Paludibacter jiangxiensis strain NM7.</title>
        <authorList>
            <person name="Qiu Y."/>
            <person name="Matsuura N."/>
            <person name="Ohashi A."/>
            <person name="Tourlousse M.D."/>
            <person name="Sekiguchi Y."/>
        </authorList>
    </citation>
    <scope>NUCLEOTIDE SEQUENCE [LARGE SCALE GENOMIC DNA]</scope>
    <source>
        <strain evidence="16">NM7</strain>
    </source>
</reference>
<dbReference type="SMART" id="SM00490">
    <property type="entry name" value="HELICc"/>
    <property type="match status" value="1"/>
</dbReference>
<dbReference type="GO" id="GO:0016787">
    <property type="term" value="F:hydrolase activity"/>
    <property type="evidence" value="ECO:0007669"/>
    <property type="project" value="UniProtKB-KW"/>
</dbReference>
<dbReference type="InterPro" id="IPR004589">
    <property type="entry name" value="DNA_helicase_ATP-dep_RecQ"/>
</dbReference>
<evidence type="ECO:0000256" key="4">
    <source>
        <dbReference type="ARBA" id="ARBA00022801"/>
    </source>
</evidence>
<comment type="catalytic activity">
    <reaction evidence="9">
        <text>Couples ATP hydrolysis with the unwinding of duplex DNA by translocating in the 3'-5' direction.</text>
        <dbReference type="EC" id="5.6.2.4"/>
    </reaction>
</comment>
<organism evidence="15 16">
    <name type="scientific">Paludibacter jiangxiensis</name>
    <dbReference type="NCBI Taxonomy" id="681398"/>
    <lineage>
        <taxon>Bacteria</taxon>
        <taxon>Pseudomonadati</taxon>
        <taxon>Bacteroidota</taxon>
        <taxon>Bacteroidia</taxon>
        <taxon>Bacteroidales</taxon>
        <taxon>Paludibacteraceae</taxon>
        <taxon>Paludibacter</taxon>
    </lineage>
</organism>
<gene>
    <name evidence="15" type="ORF">PJIAN_2139</name>
</gene>
<keyword evidence="8" id="KW-0413">Isomerase</keyword>
<keyword evidence="7" id="KW-0238">DNA-binding</keyword>
<dbReference type="PROSITE" id="PS51194">
    <property type="entry name" value="HELICASE_CTER"/>
    <property type="match status" value="1"/>
</dbReference>
<dbReference type="InterPro" id="IPR036388">
    <property type="entry name" value="WH-like_DNA-bd_sf"/>
</dbReference>
<dbReference type="SUPFAM" id="SSF52540">
    <property type="entry name" value="P-loop containing nucleoside triphosphate hydrolases"/>
    <property type="match status" value="1"/>
</dbReference>
<feature type="domain" description="Helicase ATP-binding" evidence="13">
    <location>
        <begin position="25"/>
        <end position="193"/>
    </location>
</feature>
<dbReference type="PROSITE" id="PS51192">
    <property type="entry name" value="HELICASE_ATP_BIND_1"/>
    <property type="match status" value="1"/>
</dbReference>
<evidence type="ECO:0000256" key="10">
    <source>
        <dbReference type="ARBA" id="ARBA00034808"/>
    </source>
</evidence>
<dbReference type="PANTHER" id="PTHR13710:SF105">
    <property type="entry name" value="ATP-DEPENDENT DNA HELICASE Q1"/>
    <property type="match status" value="1"/>
</dbReference>
<keyword evidence="16" id="KW-1185">Reference proteome</keyword>
<dbReference type="GO" id="GO:0005524">
    <property type="term" value="F:ATP binding"/>
    <property type="evidence" value="ECO:0007669"/>
    <property type="project" value="UniProtKB-KW"/>
</dbReference>
<dbReference type="EC" id="5.6.2.4" evidence="10"/>
<dbReference type="Proteomes" id="UP000076586">
    <property type="component" value="Unassembled WGS sequence"/>
</dbReference>
<dbReference type="GO" id="GO:0005737">
    <property type="term" value="C:cytoplasm"/>
    <property type="evidence" value="ECO:0007669"/>
    <property type="project" value="TreeGrafter"/>
</dbReference>
<evidence type="ECO:0000256" key="11">
    <source>
        <dbReference type="ARBA" id="ARBA00044535"/>
    </source>
</evidence>
<evidence type="ECO:0000256" key="2">
    <source>
        <dbReference type="ARBA" id="ARBA00022723"/>
    </source>
</evidence>
<comment type="caution">
    <text evidence="15">The sequence shown here is derived from an EMBL/GenBank/DDBJ whole genome shotgun (WGS) entry which is preliminary data.</text>
</comment>
<dbReference type="Pfam" id="PF16124">
    <property type="entry name" value="RecQ_Zn_bind"/>
    <property type="match status" value="1"/>
</dbReference>
<evidence type="ECO:0000256" key="1">
    <source>
        <dbReference type="ARBA" id="ARBA00005446"/>
    </source>
</evidence>
<dbReference type="InterPro" id="IPR032284">
    <property type="entry name" value="RecQ_Zn-bd"/>
</dbReference>
<keyword evidence="3" id="KW-0547">Nucleotide-binding</keyword>
<name>A0A170ZE56_9BACT</name>
<dbReference type="PANTHER" id="PTHR13710">
    <property type="entry name" value="DNA HELICASE RECQ FAMILY MEMBER"/>
    <property type="match status" value="1"/>
</dbReference>